<evidence type="ECO:0000313" key="2">
    <source>
        <dbReference type="Proteomes" id="UP000188268"/>
    </source>
</evidence>
<reference evidence="1 2" key="1">
    <citation type="submission" date="2013-09" db="EMBL/GenBank/DDBJ databases">
        <title>Corchorus capsularis genome sequencing.</title>
        <authorList>
            <person name="Alam M."/>
            <person name="Haque M.S."/>
            <person name="Islam M.S."/>
            <person name="Emdad E.M."/>
            <person name="Islam M.M."/>
            <person name="Ahmed B."/>
            <person name="Halim A."/>
            <person name="Hossen Q.M.M."/>
            <person name="Hossain M.Z."/>
            <person name="Ahmed R."/>
            <person name="Khan M.M."/>
            <person name="Islam R."/>
            <person name="Rashid M.M."/>
            <person name="Khan S.A."/>
            <person name="Rahman M.S."/>
            <person name="Alam M."/>
        </authorList>
    </citation>
    <scope>NUCLEOTIDE SEQUENCE [LARGE SCALE GENOMIC DNA]</scope>
    <source>
        <strain evidence="2">cv. CVL-1</strain>
        <tissue evidence="1">Whole seedling</tissue>
    </source>
</reference>
<dbReference type="AlphaFoldDB" id="A0A1R3J2G7"/>
<keyword evidence="2" id="KW-1185">Reference proteome</keyword>
<accession>A0A1R3J2G7</accession>
<comment type="caution">
    <text evidence="1">The sequence shown here is derived from an EMBL/GenBank/DDBJ whole genome shotgun (WGS) entry which is preliminary data.</text>
</comment>
<evidence type="ECO:0000313" key="1">
    <source>
        <dbReference type="EMBL" id="OMO89022.1"/>
    </source>
</evidence>
<sequence>MAQSGKPVFIYPSRLRRFDPKIRFHLFFSGVKLPLTPVATALNSLSHITATLSPPSLELPQSQK</sequence>
<protein>
    <submittedName>
        <fullName evidence="1">Uncharacterized protein</fullName>
    </submittedName>
</protein>
<name>A0A1R3J2G7_COCAP</name>
<organism evidence="1 2">
    <name type="scientific">Corchorus capsularis</name>
    <name type="common">Jute</name>
    <dbReference type="NCBI Taxonomy" id="210143"/>
    <lineage>
        <taxon>Eukaryota</taxon>
        <taxon>Viridiplantae</taxon>
        <taxon>Streptophyta</taxon>
        <taxon>Embryophyta</taxon>
        <taxon>Tracheophyta</taxon>
        <taxon>Spermatophyta</taxon>
        <taxon>Magnoliopsida</taxon>
        <taxon>eudicotyledons</taxon>
        <taxon>Gunneridae</taxon>
        <taxon>Pentapetalae</taxon>
        <taxon>rosids</taxon>
        <taxon>malvids</taxon>
        <taxon>Malvales</taxon>
        <taxon>Malvaceae</taxon>
        <taxon>Grewioideae</taxon>
        <taxon>Apeibeae</taxon>
        <taxon>Corchorus</taxon>
    </lineage>
</organism>
<dbReference type="Proteomes" id="UP000188268">
    <property type="component" value="Unassembled WGS sequence"/>
</dbReference>
<dbReference type="Gramene" id="OMO89022">
    <property type="protein sequence ID" value="OMO89022"/>
    <property type="gene ID" value="CCACVL1_08053"/>
</dbReference>
<gene>
    <name evidence="1" type="ORF">CCACVL1_08053</name>
</gene>
<proteinExistence type="predicted"/>
<dbReference type="EMBL" id="AWWV01008843">
    <property type="protein sequence ID" value="OMO89022.1"/>
    <property type="molecule type" value="Genomic_DNA"/>
</dbReference>